<dbReference type="EMBL" id="FN596521">
    <property type="protein sequence ID" value="CBI38309.3"/>
    <property type="molecule type" value="Genomic_DNA"/>
</dbReference>
<accession>D7U6E0</accession>
<reference evidence="2" key="1">
    <citation type="journal article" date="2007" name="Nature">
        <title>The grapevine genome sequence suggests ancestral hexaploidization in major angiosperm phyla.</title>
        <authorList>
            <consortium name="The French-Italian Public Consortium for Grapevine Genome Characterization."/>
            <person name="Jaillon O."/>
            <person name="Aury J.-M."/>
            <person name="Noel B."/>
            <person name="Policriti A."/>
            <person name="Clepet C."/>
            <person name="Casagrande A."/>
            <person name="Choisne N."/>
            <person name="Aubourg S."/>
            <person name="Vitulo N."/>
            <person name="Jubin C."/>
            <person name="Vezzi A."/>
            <person name="Legeai F."/>
            <person name="Hugueney P."/>
            <person name="Dasilva C."/>
            <person name="Horner D."/>
            <person name="Mica E."/>
            <person name="Jublot D."/>
            <person name="Poulain J."/>
            <person name="Bruyere C."/>
            <person name="Billault A."/>
            <person name="Segurens B."/>
            <person name="Gouyvenoux M."/>
            <person name="Ugarte E."/>
            <person name="Cattonaro F."/>
            <person name="Anthouard V."/>
            <person name="Vico V."/>
            <person name="Del Fabbro C."/>
            <person name="Alaux M."/>
            <person name="Di Gaspero G."/>
            <person name="Dumas V."/>
            <person name="Felice N."/>
            <person name="Paillard S."/>
            <person name="Juman I."/>
            <person name="Moroldo M."/>
            <person name="Scalabrin S."/>
            <person name="Canaguier A."/>
            <person name="Le Clainche I."/>
            <person name="Malacrida G."/>
            <person name="Durand E."/>
            <person name="Pesole G."/>
            <person name="Laucou V."/>
            <person name="Chatelet P."/>
            <person name="Merdinoglu D."/>
            <person name="Delledonne M."/>
            <person name="Pezzotti M."/>
            <person name="Lecharny A."/>
            <person name="Scarpelli C."/>
            <person name="Artiguenave F."/>
            <person name="Pe M.E."/>
            <person name="Valle G."/>
            <person name="Morgante M."/>
            <person name="Caboche M."/>
            <person name="Adam-Blondon A.-F."/>
            <person name="Weissenbach J."/>
            <person name="Quetier F."/>
            <person name="Wincker P."/>
        </authorList>
    </citation>
    <scope>NUCLEOTIDE SEQUENCE [LARGE SCALE GENOMIC DNA]</scope>
    <source>
        <strain evidence="2">cv. Pinot noir / PN40024</strain>
    </source>
</reference>
<dbReference type="HOGENOM" id="CLU_3225689_0_0_1"/>
<keyword evidence="2" id="KW-1185">Reference proteome</keyword>
<organism evidence="1 2">
    <name type="scientific">Vitis vinifera</name>
    <name type="common">Grape</name>
    <dbReference type="NCBI Taxonomy" id="29760"/>
    <lineage>
        <taxon>Eukaryota</taxon>
        <taxon>Viridiplantae</taxon>
        <taxon>Streptophyta</taxon>
        <taxon>Embryophyta</taxon>
        <taxon>Tracheophyta</taxon>
        <taxon>Spermatophyta</taxon>
        <taxon>Magnoliopsida</taxon>
        <taxon>eudicotyledons</taxon>
        <taxon>Gunneridae</taxon>
        <taxon>Pentapetalae</taxon>
        <taxon>rosids</taxon>
        <taxon>Vitales</taxon>
        <taxon>Vitaceae</taxon>
        <taxon>Viteae</taxon>
        <taxon>Vitis</taxon>
    </lineage>
</organism>
<protein>
    <submittedName>
        <fullName evidence="1">Uncharacterized protein</fullName>
    </submittedName>
</protein>
<proteinExistence type="predicted"/>
<name>D7U6E0_VITVI</name>
<sequence length="44" mass="5044">MICSFPALTVTLIWHERLLSPQSPESSYIDGRKSQAFLMIELFS</sequence>
<gene>
    <name evidence="1" type="ORF">VIT_00s0169g00100</name>
</gene>
<evidence type="ECO:0000313" key="2">
    <source>
        <dbReference type="Proteomes" id="UP000009183"/>
    </source>
</evidence>
<dbReference type="PaxDb" id="29760-VIT_00s0169g00100.t01"/>
<evidence type="ECO:0000313" key="1">
    <source>
        <dbReference type="EMBL" id="CBI38309.3"/>
    </source>
</evidence>
<dbReference type="AlphaFoldDB" id="D7U6E0"/>
<dbReference type="Proteomes" id="UP000009183">
    <property type="component" value="Unassembled WGS sequence, unordered"/>
</dbReference>
<dbReference type="InParanoid" id="D7U6E0"/>